<proteinExistence type="predicted"/>
<name>A0A7S3FH35_9EUKA</name>
<feature type="transmembrane region" description="Helical" evidence="1">
    <location>
        <begin position="145"/>
        <end position="171"/>
    </location>
</feature>
<accession>A0A7S3FH35</accession>
<keyword evidence="1" id="KW-0472">Membrane</keyword>
<evidence type="ECO:0000313" key="2">
    <source>
        <dbReference type="EMBL" id="CAE0143609.1"/>
    </source>
</evidence>
<sequence length="303" mass="31869">MAAPLVGRRVYIAGLASKPELNGKQGFAVSFNDDNGRYNVSIDGHTDVMALKPVNVLPVEGAGAGAGGGGDSSDGSGGGVSEALSRIDPKHVAAGTCAALVFLLGFSLLNAVLLCGVGFLAHSAARREGGLVPAARAITRRLSELLLRLSGHSLTQAQIVVLVAAVAFLVWKFWLSDTGGGGSGFSGSGYESSRSRRRTHQGYDQRGYDSGSYDFSSYGSGWGAGWDLSFMISAAMLAMMVWQLGGGRGGEGWSVGELIRRVQNMDFWQMMMFANLLQSVLGGGRRGGYGHGYGRGFGRRMHY</sequence>
<dbReference type="EMBL" id="HBHX01063141">
    <property type="protein sequence ID" value="CAE0143609.1"/>
    <property type="molecule type" value="Transcribed_RNA"/>
</dbReference>
<dbReference type="AlphaFoldDB" id="A0A7S3FH35"/>
<organism evidence="2">
    <name type="scientific">Haptolina ericina</name>
    <dbReference type="NCBI Taxonomy" id="156174"/>
    <lineage>
        <taxon>Eukaryota</taxon>
        <taxon>Haptista</taxon>
        <taxon>Haptophyta</taxon>
        <taxon>Prymnesiophyceae</taxon>
        <taxon>Prymnesiales</taxon>
        <taxon>Prymnesiaceae</taxon>
        <taxon>Haptolina</taxon>
    </lineage>
</organism>
<protein>
    <submittedName>
        <fullName evidence="2">Uncharacterized protein</fullName>
    </submittedName>
</protein>
<keyword evidence="1" id="KW-0812">Transmembrane</keyword>
<gene>
    <name evidence="2" type="ORF">HERI1096_LOCUS34906</name>
</gene>
<reference evidence="2" key="1">
    <citation type="submission" date="2021-01" db="EMBL/GenBank/DDBJ databases">
        <authorList>
            <person name="Corre E."/>
            <person name="Pelletier E."/>
            <person name="Niang G."/>
            <person name="Scheremetjew M."/>
            <person name="Finn R."/>
            <person name="Kale V."/>
            <person name="Holt S."/>
            <person name="Cochrane G."/>
            <person name="Meng A."/>
            <person name="Brown T."/>
            <person name="Cohen L."/>
        </authorList>
    </citation>
    <scope>NUCLEOTIDE SEQUENCE</scope>
    <source>
        <strain evidence="2">CCMP281</strain>
    </source>
</reference>
<evidence type="ECO:0000256" key="1">
    <source>
        <dbReference type="SAM" id="Phobius"/>
    </source>
</evidence>
<feature type="transmembrane region" description="Helical" evidence="1">
    <location>
        <begin position="99"/>
        <end position="124"/>
    </location>
</feature>
<keyword evidence="1" id="KW-1133">Transmembrane helix</keyword>